<reference evidence="2" key="1">
    <citation type="submission" date="2020-11" db="EMBL/GenBank/DDBJ databases">
        <authorList>
            <consortium name="DOE Joint Genome Institute"/>
            <person name="Ahrendt S."/>
            <person name="Riley R."/>
            <person name="Andreopoulos W."/>
            <person name="Labutti K."/>
            <person name="Pangilinan J."/>
            <person name="Ruiz-Duenas F.J."/>
            <person name="Barrasa J.M."/>
            <person name="Sanchez-Garcia M."/>
            <person name="Camarero S."/>
            <person name="Miyauchi S."/>
            <person name="Serrano A."/>
            <person name="Linde D."/>
            <person name="Babiker R."/>
            <person name="Drula E."/>
            <person name="Ayuso-Fernandez I."/>
            <person name="Pacheco R."/>
            <person name="Padilla G."/>
            <person name="Ferreira P."/>
            <person name="Barriuso J."/>
            <person name="Kellner H."/>
            <person name="Castanera R."/>
            <person name="Alfaro M."/>
            <person name="Ramirez L."/>
            <person name="Pisabarro A.G."/>
            <person name="Kuo A."/>
            <person name="Tritt A."/>
            <person name="Lipzen A."/>
            <person name="He G."/>
            <person name="Yan M."/>
            <person name="Ng V."/>
            <person name="Cullen D."/>
            <person name="Martin F."/>
            <person name="Rosso M.-N."/>
            <person name="Henrissat B."/>
            <person name="Hibbett D."/>
            <person name="Martinez A.T."/>
            <person name="Grigoriev I.V."/>
        </authorList>
    </citation>
    <scope>NUCLEOTIDE SEQUENCE</scope>
    <source>
        <strain evidence="2">CBS 506.95</strain>
    </source>
</reference>
<gene>
    <name evidence="2" type="ORF">CPB83DRAFT_852435</name>
</gene>
<comment type="caution">
    <text evidence="2">The sequence shown here is derived from an EMBL/GenBank/DDBJ whole genome shotgun (WGS) entry which is preliminary data.</text>
</comment>
<organism evidence="2 3">
    <name type="scientific">Crepidotus variabilis</name>
    <dbReference type="NCBI Taxonomy" id="179855"/>
    <lineage>
        <taxon>Eukaryota</taxon>
        <taxon>Fungi</taxon>
        <taxon>Dikarya</taxon>
        <taxon>Basidiomycota</taxon>
        <taxon>Agaricomycotina</taxon>
        <taxon>Agaricomycetes</taxon>
        <taxon>Agaricomycetidae</taxon>
        <taxon>Agaricales</taxon>
        <taxon>Agaricineae</taxon>
        <taxon>Crepidotaceae</taxon>
        <taxon>Crepidotus</taxon>
    </lineage>
</organism>
<dbReference type="AlphaFoldDB" id="A0A9P6EIK5"/>
<dbReference type="Proteomes" id="UP000807306">
    <property type="component" value="Unassembled WGS sequence"/>
</dbReference>
<keyword evidence="1" id="KW-0812">Transmembrane</keyword>
<keyword evidence="3" id="KW-1185">Reference proteome</keyword>
<proteinExistence type="predicted"/>
<evidence type="ECO:0000313" key="2">
    <source>
        <dbReference type="EMBL" id="KAF9529619.1"/>
    </source>
</evidence>
<feature type="non-terminal residue" evidence="2">
    <location>
        <position position="114"/>
    </location>
</feature>
<feature type="transmembrane region" description="Helical" evidence="1">
    <location>
        <begin position="20"/>
        <end position="42"/>
    </location>
</feature>
<keyword evidence="1" id="KW-1133">Transmembrane helix</keyword>
<accession>A0A9P6EIK5</accession>
<name>A0A9P6EIK5_9AGAR</name>
<sequence length="114" mass="12975">MVEDVVTRTTMKKGIGDPFSHFLIPASLVFSTAAVFEASFFCPRLCRLGYHGWNEYIGRFARQVVELGLPRERFGRPKFQRHSALTRSPSRFSIVRPRSGNHRASIVGPDHNKD</sequence>
<evidence type="ECO:0000256" key="1">
    <source>
        <dbReference type="SAM" id="Phobius"/>
    </source>
</evidence>
<dbReference type="EMBL" id="MU157845">
    <property type="protein sequence ID" value="KAF9529619.1"/>
    <property type="molecule type" value="Genomic_DNA"/>
</dbReference>
<protein>
    <submittedName>
        <fullName evidence="2">Uncharacterized protein</fullName>
    </submittedName>
</protein>
<evidence type="ECO:0000313" key="3">
    <source>
        <dbReference type="Proteomes" id="UP000807306"/>
    </source>
</evidence>
<keyword evidence="1" id="KW-0472">Membrane</keyword>